<dbReference type="EC" id="1.13.11.-" evidence="5"/>
<evidence type="ECO:0000256" key="5">
    <source>
        <dbReference type="RuleBase" id="RU364048"/>
    </source>
</evidence>
<dbReference type="PANTHER" id="PTHR10543:SF89">
    <property type="entry name" value="CAROTENOID 9,10(9',10')-CLEAVAGE DIOXYGENASE 1"/>
    <property type="match status" value="1"/>
</dbReference>
<keyword evidence="7" id="KW-1185">Reference proteome</keyword>
<organism evidence="6 7">
    <name type="scientific">Nostocoides vanveenii</name>
    <dbReference type="NCBI Taxonomy" id="330835"/>
    <lineage>
        <taxon>Bacteria</taxon>
        <taxon>Bacillati</taxon>
        <taxon>Actinomycetota</taxon>
        <taxon>Actinomycetes</taxon>
        <taxon>Micrococcales</taxon>
        <taxon>Intrasporangiaceae</taxon>
        <taxon>Nostocoides</taxon>
    </lineage>
</organism>
<evidence type="ECO:0000313" key="7">
    <source>
        <dbReference type="Proteomes" id="UP001501475"/>
    </source>
</evidence>
<evidence type="ECO:0000256" key="4">
    <source>
        <dbReference type="ARBA" id="ARBA00023004"/>
    </source>
</evidence>
<keyword evidence="2 5" id="KW-0479">Metal-binding</keyword>
<evidence type="ECO:0000256" key="2">
    <source>
        <dbReference type="ARBA" id="ARBA00022723"/>
    </source>
</evidence>
<gene>
    <name evidence="6" type="ORF">GCM10009810_01140</name>
</gene>
<dbReference type="Pfam" id="PF03055">
    <property type="entry name" value="RPE65"/>
    <property type="match status" value="1"/>
</dbReference>
<keyword evidence="3 5" id="KW-0560">Oxidoreductase</keyword>
<dbReference type="PANTHER" id="PTHR10543">
    <property type="entry name" value="BETA-CAROTENE DIOXYGENASE"/>
    <property type="match status" value="1"/>
</dbReference>
<evidence type="ECO:0000256" key="3">
    <source>
        <dbReference type="ARBA" id="ARBA00023002"/>
    </source>
</evidence>
<proteinExistence type="inferred from homology"/>
<evidence type="ECO:0000313" key="6">
    <source>
        <dbReference type="EMBL" id="GAA1744268.1"/>
    </source>
</evidence>
<dbReference type="EMBL" id="BAAAPN010000003">
    <property type="protein sequence ID" value="GAA1744268.1"/>
    <property type="molecule type" value="Genomic_DNA"/>
</dbReference>
<protein>
    <recommendedName>
        <fullName evidence="5">Dioxygenase</fullName>
        <ecNumber evidence="5">1.13.11.-</ecNumber>
    </recommendedName>
</protein>
<comment type="caution">
    <text evidence="6">The sequence shown here is derived from an EMBL/GenBank/DDBJ whole genome shotgun (WGS) entry which is preliminary data.</text>
</comment>
<dbReference type="InterPro" id="IPR004294">
    <property type="entry name" value="Carotenoid_Oase"/>
</dbReference>
<keyword evidence="4 5" id="KW-0408">Iron</keyword>
<name>A0ABN2JZ97_9MICO</name>
<keyword evidence="5" id="KW-0223">Dioxygenase</keyword>
<accession>A0ABN2JZ97</accession>
<dbReference type="Proteomes" id="UP001501475">
    <property type="component" value="Unassembled WGS sequence"/>
</dbReference>
<reference evidence="6 7" key="1">
    <citation type="journal article" date="2019" name="Int. J. Syst. Evol. Microbiol.">
        <title>The Global Catalogue of Microorganisms (GCM) 10K type strain sequencing project: providing services to taxonomists for standard genome sequencing and annotation.</title>
        <authorList>
            <consortium name="The Broad Institute Genomics Platform"/>
            <consortium name="The Broad Institute Genome Sequencing Center for Infectious Disease"/>
            <person name="Wu L."/>
            <person name="Ma J."/>
        </authorList>
    </citation>
    <scope>NUCLEOTIDE SEQUENCE [LARGE SCALE GENOMIC DNA]</scope>
    <source>
        <strain evidence="6 7">JCM 15591</strain>
    </source>
</reference>
<comment type="cofactor">
    <cofactor evidence="5">
        <name>Fe(2+)</name>
        <dbReference type="ChEBI" id="CHEBI:29033"/>
    </cofactor>
    <text evidence="5">Binds 1 Fe(2+) ion per subunit.</text>
</comment>
<sequence>MLPRGGRDADVRWFDIPACYVFHAVNAYDDGPRIVLDVIAHPRMFDRSPLVPNEGSPGLQRWVVDLAGGRVTQEPLDDRAVEFPRIDERRTGRPHRFGYAVAYDDDGYPTGTLVKHDLVAGSTLTHDLGPGVNLGEVVLVPRAADAGEDDGVLLGLAYDRARGRSTFVVLDAAGLEPVASVELPVRVPTGFHGNWLPD</sequence>
<evidence type="ECO:0000256" key="1">
    <source>
        <dbReference type="ARBA" id="ARBA00006787"/>
    </source>
</evidence>
<comment type="similarity">
    <text evidence="1 5">Belongs to the carotenoid oxygenase family.</text>
</comment>